<sequence length="288" mass="33027">MIDEILKKFDGAFAENTMRAYRSDFIQFELWSRSKGKEPIPTDAETLAQYVDEMSLTLRSATIRRRIASLCSIFKLSRNPDPTNDPEVILALKRMHRRIGRAQEQAAPLTRDILEQMLATCDGSLIGQRNRVMLLLGYETMRRRSEICDFKFEDAITLPNKQTAIRLNFSKTDQYGEGKVIPISRELYDTILNWKESIAATGGYILRRINRHGQAGDHLSPSSISKLLKEIQQHAFQNIERELSGHSFRVGAALDLLNDGYGLEKIMLRGGWRTESTALRYLRTWSEI</sequence>
<dbReference type="SUPFAM" id="SSF47823">
    <property type="entry name" value="lambda integrase-like, N-terminal domain"/>
    <property type="match status" value="1"/>
</dbReference>
<evidence type="ECO:0000256" key="3">
    <source>
        <dbReference type="ARBA" id="ARBA00023172"/>
    </source>
</evidence>
<feature type="domain" description="Tyr recombinase" evidence="5">
    <location>
        <begin position="104"/>
        <end position="288"/>
    </location>
</feature>
<dbReference type="InterPro" id="IPR052925">
    <property type="entry name" value="Phage_Integrase-like_Recomb"/>
</dbReference>
<evidence type="ECO:0000256" key="4">
    <source>
        <dbReference type="PROSITE-ProRule" id="PRU01248"/>
    </source>
</evidence>
<dbReference type="InterPro" id="IPR011010">
    <property type="entry name" value="DNA_brk_join_enz"/>
</dbReference>
<reference evidence="7 8" key="1">
    <citation type="submission" date="2016-12" db="EMBL/GenBank/DDBJ databases">
        <title>Isolation and genomic insights into novel planktonic Zetaproteobacteria from stratified waters of the Chesapeake Bay.</title>
        <authorList>
            <person name="McAllister S.M."/>
            <person name="Kato S."/>
            <person name="Chan C.S."/>
            <person name="Chiu B.K."/>
            <person name="Field E.K."/>
        </authorList>
    </citation>
    <scope>NUCLEOTIDE SEQUENCE [LARGE SCALE GENOMIC DNA]</scope>
    <source>
        <strain evidence="7 8">CP-5</strain>
    </source>
</reference>
<evidence type="ECO:0000313" key="8">
    <source>
        <dbReference type="Proteomes" id="UP000231701"/>
    </source>
</evidence>
<dbReference type="RefSeq" id="WP_100277535.1">
    <property type="nucleotide sequence ID" value="NZ_CP018799.1"/>
</dbReference>
<dbReference type="InterPro" id="IPR010998">
    <property type="entry name" value="Integrase_recombinase_N"/>
</dbReference>
<keyword evidence="8" id="KW-1185">Reference proteome</keyword>
<gene>
    <name evidence="7" type="ORF">Ga0123461_1248</name>
</gene>
<evidence type="ECO:0000256" key="2">
    <source>
        <dbReference type="ARBA" id="ARBA00023125"/>
    </source>
</evidence>
<evidence type="ECO:0000256" key="1">
    <source>
        <dbReference type="ARBA" id="ARBA00022908"/>
    </source>
</evidence>
<evidence type="ECO:0000259" key="6">
    <source>
        <dbReference type="PROSITE" id="PS51900"/>
    </source>
</evidence>
<evidence type="ECO:0000259" key="5">
    <source>
        <dbReference type="PROSITE" id="PS51898"/>
    </source>
</evidence>
<feature type="domain" description="Core-binding (CB)" evidence="6">
    <location>
        <begin position="1"/>
        <end position="78"/>
    </location>
</feature>
<organism evidence="7 8">
    <name type="scientific">Mariprofundus aestuarium</name>
    <dbReference type="NCBI Taxonomy" id="1921086"/>
    <lineage>
        <taxon>Bacteria</taxon>
        <taxon>Pseudomonadati</taxon>
        <taxon>Pseudomonadota</taxon>
        <taxon>Candidatius Mariprofundia</taxon>
        <taxon>Mariprofundales</taxon>
        <taxon>Mariprofundaceae</taxon>
        <taxon>Mariprofundus</taxon>
    </lineage>
</organism>
<dbReference type="GO" id="GO:0003677">
    <property type="term" value="F:DNA binding"/>
    <property type="evidence" value="ECO:0007669"/>
    <property type="project" value="UniProtKB-UniRule"/>
</dbReference>
<keyword evidence="1" id="KW-0229">DNA integration</keyword>
<keyword evidence="2 4" id="KW-0238">DNA-binding</keyword>
<dbReference type="EMBL" id="CP018799">
    <property type="protein sequence ID" value="ATX79667.1"/>
    <property type="molecule type" value="Genomic_DNA"/>
</dbReference>
<keyword evidence="3" id="KW-0233">DNA recombination</keyword>
<protein>
    <submittedName>
        <fullName evidence="7">Site-specific recombinase XerD</fullName>
    </submittedName>
</protein>
<dbReference type="InterPro" id="IPR002104">
    <property type="entry name" value="Integrase_catalytic"/>
</dbReference>
<dbReference type="Proteomes" id="UP000231701">
    <property type="component" value="Chromosome"/>
</dbReference>
<name>A0A2K8KXK5_MARES</name>
<evidence type="ECO:0000313" key="7">
    <source>
        <dbReference type="EMBL" id="ATX79667.1"/>
    </source>
</evidence>
<dbReference type="Gene3D" id="1.10.150.130">
    <property type="match status" value="1"/>
</dbReference>
<dbReference type="OrthoDB" id="5914130at2"/>
<proteinExistence type="predicted"/>
<dbReference type="GO" id="GO:0006310">
    <property type="term" value="P:DNA recombination"/>
    <property type="evidence" value="ECO:0007669"/>
    <property type="project" value="UniProtKB-KW"/>
</dbReference>
<dbReference type="Pfam" id="PF00589">
    <property type="entry name" value="Phage_integrase"/>
    <property type="match status" value="1"/>
</dbReference>
<dbReference type="PANTHER" id="PTHR34605">
    <property type="entry name" value="PHAGE_INTEGRASE DOMAIN-CONTAINING PROTEIN"/>
    <property type="match status" value="1"/>
</dbReference>
<dbReference type="GO" id="GO:0015074">
    <property type="term" value="P:DNA integration"/>
    <property type="evidence" value="ECO:0007669"/>
    <property type="project" value="UniProtKB-KW"/>
</dbReference>
<dbReference type="InterPro" id="IPR013762">
    <property type="entry name" value="Integrase-like_cat_sf"/>
</dbReference>
<accession>A0A2K8KXK5</accession>
<dbReference type="Gene3D" id="1.10.443.10">
    <property type="entry name" value="Intergrase catalytic core"/>
    <property type="match status" value="1"/>
</dbReference>
<dbReference type="AlphaFoldDB" id="A0A2K8KXK5"/>
<dbReference type="SUPFAM" id="SSF56349">
    <property type="entry name" value="DNA breaking-rejoining enzymes"/>
    <property type="match status" value="1"/>
</dbReference>
<dbReference type="InterPro" id="IPR044068">
    <property type="entry name" value="CB"/>
</dbReference>
<dbReference type="PANTHER" id="PTHR34605:SF3">
    <property type="entry name" value="P CELL-TYPE AGGLUTINATION PROTEIN MAP4-LIKE-RELATED"/>
    <property type="match status" value="1"/>
</dbReference>
<dbReference type="PROSITE" id="PS51900">
    <property type="entry name" value="CB"/>
    <property type="match status" value="1"/>
</dbReference>
<dbReference type="KEGG" id="maes:Ga0123461_1248"/>
<dbReference type="PROSITE" id="PS51898">
    <property type="entry name" value="TYR_RECOMBINASE"/>
    <property type="match status" value="1"/>
</dbReference>